<feature type="signal peptide" evidence="1">
    <location>
        <begin position="1"/>
        <end position="28"/>
    </location>
</feature>
<name>A0AA40EAJ0_9PEZI</name>
<proteinExistence type="predicted"/>
<feature type="chain" id="PRO_5041202580" description="Secreted protein" evidence="1">
    <location>
        <begin position="29"/>
        <end position="153"/>
    </location>
</feature>
<dbReference type="GeneID" id="85325196"/>
<reference evidence="2" key="1">
    <citation type="submission" date="2023-06" db="EMBL/GenBank/DDBJ databases">
        <title>Genome-scale phylogeny and comparative genomics of the fungal order Sordariales.</title>
        <authorList>
            <consortium name="Lawrence Berkeley National Laboratory"/>
            <person name="Hensen N."/>
            <person name="Bonometti L."/>
            <person name="Westerberg I."/>
            <person name="Brannstrom I.O."/>
            <person name="Guillou S."/>
            <person name="Cros-Aarteil S."/>
            <person name="Calhoun S."/>
            <person name="Haridas S."/>
            <person name="Kuo A."/>
            <person name="Mondo S."/>
            <person name="Pangilinan J."/>
            <person name="Riley R."/>
            <person name="LaButti K."/>
            <person name="Andreopoulos B."/>
            <person name="Lipzen A."/>
            <person name="Chen C."/>
            <person name="Yanf M."/>
            <person name="Daum C."/>
            <person name="Ng V."/>
            <person name="Clum A."/>
            <person name="Steindorff A."/>
            <person name="Ohm R."/>
            <person name="Martin F."/>
            <person name="Silar P."/>
            <person name="Natvig D."/>
            <person name="Lalanne C."/>
            <person name="Gautier V."/>
            <person name="Ament-velasquez S.L."/>
            <person name="Kruys A."/>
            <person name="Hutchinson M.I."/>
            <person name="Powell A.J."/>
            <person name="Barry K."/>
            <person name="Miller A.N."/>
            <person name="Grigoriev I.V."/>
            <person name="Debuchy R."/>
            <person name="Gladieux P."/>
            <person name="Thoren M.H."/>
            <person name="Johannesson H."/>
        </authorList>
    </citation>
    <scope>NUCLEOTIDE SEQUENCE</scope>
    <source>
        <strain evidence="2">SMH2392-1A</strain>
    </source>
</reference>
<evidence type="ECO:0000313" key="2">
    <source>
        <dbReference type="EMBL" id="KAK0734449.1"/>
    </source>
</evidence>
<keyword evidence="3" id="KW-1185">Reference proteome</keyword>
<evidence type="ECO:0008006" key="4">
    <source>
        <dbReference type="Google" id="ProtNLM"/>
    </source>
</evidence>
<protein>
    <recommendedName>
        <fullName evidence="4">Secreted protein</fullName>
    </recommendedName>
</protein>
<dbReference type="Proteomes" id="UP001172101">
    <property type="component" value="Unassembled WGS sequence"/>
</dbReference>
<comment type="caution">
    <text evidence="2">The sequence shown here is derived from an EMBL/GenBank/DDBJ whole genome shotgun (WGS) entry which is preliminary data.</text>
</comment>
<organism evidence="2 3">
    <name type="scientific">Lasiosphaeria miniovina</name>
    <dbReference type="NCBI Taxonomy" id="1954250"/>
    <lineage>
        <taxon>Eukaryota</taxon>
        <taxon>Fungi</taxon>
        <taxon>Dikarya</taxon>
        <taxon>Ascomycota</taxon>
        <taxon>Pezizomycotina</taxon>
        <taxon>Sordariomycetes</taxon>
        <taxon>Sordariomycetidae</taxon>
        <taxon>Sordariales</taxon>
        <taxon>Lasiosphaeriaceae</taxon>
        <taxon>Lasiosphaeria</taxon>
    </lineage>
</organism>
<dbReference type="AlphaFoldDB" id="A0AA40EAJ0"/>
<keyword evidence="1" id="KW-0732">Signal</keyword>
<gene>
    <name evidence="2" type="ORF">B0T26DRAFT_70938</name>
</gene>
<dbReference type="EMBL" id="JAUIRO010000001">
    <property type="protein sequence ID" value="KAK0734449.1"/>
    <property type="molecule type" value="Genomic_DNA"/>
</dbReference>
<dbReference type="RefSeq" id="XP_060303326.1">
    <property type="nucleotide sequence ID" value="XM_060441926.1"/>
</dbReference>
<accession>A0AA40EAJ0</accession>
<evidence type="ECO:0000313" key="3">
    <source>
        <dbReference type="Proteomes" id="UP001172101"/>
    </source>
</evidence>
<evidence type="ECO:0000256" key="1">
    <source>
        <dbReference type="SAM" id="SignalP"/>
    </source>
</evidence>
<sequence length="153" mass="16907">MRPCLQNIFVQRLLVVYILLACPTPLDGREEGDTHTIPTGTGRLVNRASLSLPRGGSERQLRDHPFGPGAGCRAVLWGAIPSVPFFLFSVPDSLLSGLVDLGPARWCIACHANATSVKGLKRSQFTFNREQNWSPSTVPSRLKKRTNLLLSWR</sequence>